<dbReference type="EMBL" id="JANAVB010025800">
    <property type="protein sequence ID" value="KAJ6819951.1"/>
    <property type="molecule type" value="Genomic_DNA"/>
</dbReference>
<dbReference type="AlphaFoldDB" id="A0AAX6FVF1"/>
<keyword evidence="1" id="KW-0804">Transcription</keyword>
<protein>
    <submittedName>
        <fullName evidence="1">DNA-directed RNA polymerase II subunit 1</fullName>
    </submittedName>
</protein>
<gene>
    <name evidence="1" type="ORF">M6B38_398580</name>
</gene>
<proteinExistence type="predicted"/>
<evidence type="ECO:0000313" key="1">
    <source>
        <dbReference type="EMBL" id="KAJ6819951.1"/>
    </source>
</evidence>
<dbReference type="GO" id="GO:0000428">
    <property type="term" value="C:DNA-directed RNA polymerase complex"/>
    <property type="evidence" value="ECO:0007669"/>
    <property type="project" value="UniProtKB-KW"/>
</dbReference>
<organism evidence="1 2">
    <name type="scientific">Iris pallida</name>
    <name type="common">Sweet iris</name>
    <dbReference type="NCBI Taxonomy" id="29817"/>
    <lineage>
        <taxon>Eukaryota</taxon>
        <taxon>Viridiplantae</taxon>
        <taxon>Streptophyta</taxon>
        <taxon>Embryophyta</taxon>
        <taxon>Tracheophyta</taxon>
        <taxon>Spermatophyta</taxon>
        <taxon>Magnoliopsida</taxon>
        <taxon>Liliopsida</taxon>
        <taxon>Asparagales</taxon>
        <taxon>Iridaceae</taxon>
        <taxon>Iridoideae</taxon>
        <taxon>Irideae</taxon>
        <taxon>Iris</taxon>
    </lineage>
</organism>
<reference evidence="1" key="1">
    <citation type="journal article" date="2023" name="GigaByte">
        <title>Genome assembly of the bearded iris, Iris pallida Lam.</title>
        <authorList>
            <person name="Bruccoleri R.E."/>
            <person name="Oakeley E.J."/>
            <person name="Faust A.M.E."/>
            <person name="Altorfer M."/>
            <person name="Dessus-Babus S."/>
            <person name="Burckhardt D."/>
            <person name="Oertli M."/>
            <person name="Naumann U."/>
            <person name="Petersen F."/>
            <person name="Wong J."/>
        </authorList>
    </citation>
    <scope>NUCLEOTIDE SEQUENCE</scope>
    <source>
        <strain evidence="1">GSM-AAB239-AS_SAM_17_03QT</strain>
    </source>
</reference>
<evidence type="ECO:0000313" key="2">
    <source>
        <dbReference type="Proteomes" id="UP001140949"/>
    </source>
</evidence>
<sequence>MTTVEWPNKFGDGVRRNRNGGVAVAATSGNEWGAAAVVEWPEVAATGEAVALPEVGCFSGDSGRLMILSFVSGVSDMNWV</sequence>
<reference evidence="1" key="2">
    <citation type="submission" date="2023-04" db="EMBL/GenBank/DDBJ databases">
        <authorList>
            <person name="Bruccoleri R.E."/>
            <person name="Oakeley E.J."/>
            <person name="Faust A.-M."/>
            <person name="Dessus-Babus S."/>
            <person name="Altorfer M."/>
            <person name="Burckhardt D."/>
            <person name="Oertli M."/>
            <person name="Naumann U."/>
            <person name="Petersen F."/>
            <person name="Wong J."/>
        </authorList>
    </citation>
    <scope>NUCLEOTIDE SEQUENCE</scope>
    <source>
        <strain evidence="1">GSM-AAB239-AS_SAM_17_03QT</strain>
        <tissue evidence="1">Leaf</tissue>
    </source>
</reference>
<keyword evidence="1" id="KW-0240">DNA-directed RNA polymerase</keyword>
<keyword evidence="2" id="KW-1185">Reference proteome</keyword>
<comment type="caution">
    <text evidence="1">The sequence shown here is derived from an EMBL/GenBank/DDBJ whole genome shotgun (WGS) entry which is preliminary data.</text>
</comment>
<dbReference type="Proteomes" id="UP001140949">
    <property type="component" value="Unassembled WGS sequence"/>
</dbReference>
<name>A0AAX6FVF1_IRIPA</name>
<accession>A0AAX6FVF1</accession>